<feature type="chain" id="PRO_5012495423" description="DUF4148 domain-containing protein" evidence="1">
    <location>
        <begin position="25"/>
        <end position="125"/>
    </location>
</feature>
<dbReference type="Proteomes" id="UP000219327">
    <property type="component" value="Unassembled WGS sequence"/>
</dbReference>
<evidence type="ECO:0000256" key="1">
    <source>
        <dbReference type="SAM" id="SignalP"/>
    </source>
</evidence>
<dbReference type="EMBL" id="NTKD01000003">
    <property type="protein sequence ID" value="PDH41701.1"/>
    <property type="molecule type" value="Genomic_DNA"/>
</dbReference>
<evidence type="ECO:0008006" key="4">
    <source>
        <dbReference type="Google" id="ProtNLM"/>
    </source>
</evidence>
<keyword evidence="1" id="KW-0732">Signal</keyword>
<evidence type="ECO:0000313" key="3">
    <source>
        <dbReference type="Proteomes" id="UP000219327"/>
    </source>
</evidence>
<sequence>MKSQQKLLSVVVAGLGLVTSNAMLSVSSGGSMGGGSMPWASAPQETPREKAVDSYNQGIRYRDKAWSLAEDLGSASSDKARSRLEREIAKQHKTSAIISSAPSLKYPSSPKPMQAWVMQCVKLET</sequence>
<gene>
    <name evidence="2" type="ORF">CNE99_01365</name>
</gene>
<feature type="signal peptide" evidence="1">
    <location>
        <begin position="1"/>
        <end position="24"/>
    </location>
</feature>
<proteinExistence type="predicted"/>
<name>A0A2A5WZ51_9GAMM</name>
<accession>A0A2A5WZ51</accession>
<evidence type="ECO:0000313" key="2">
    <source>
        <dbReference type="EMBL" id="PDH41701.1"/>
    </source>
</evidence>
<dbReference type="AlphaFoldDB" id="A0A2A5WZ51"/>
<comment type="caution">
    <text evidence="2">The sequence shown here is derived from an EMBL/GenBank/DDBJ whole genome shotgun (WGS) entry which is preliminary data.</text>
</comment>
<reference evidence="2 3" key="1">
    <citation type="submission" date="2017-08" db="EMBL/GenBank/DDBJ databases">
        <title>Fine stratification of microbial communities through a metagenomic profile of the photic zone.</title>
        <authorList>
            <person name="Haro-Moreno J.M."/>
            <person name="Lopez-Perez M."/>
            <person name="De La Torre J."/>
            <person name="Picazo A."/>
            <person name="Camacho A."/>
            <person name="Rodriguez-Valera F."/>
        </authorList>
    </citation>
    <scope>NUCLEOTIDE SEQUENCE [LARGE SCALE GENOMIC DNA]</scope>
    <source>
        <strain evidence="2">MED-G24</strain>
    </source>
</reference>
<protein>
    <recommendedName>
        <fullName evidence="4">DUF4148 domain-containing protein</fullName>
    </recommendedName>
</protein>
<organism evidence="2 3">
    <name type="scientific">OM182 bacterium MED-G24</name>
    <dbReference type="NCBI Taxonomy" id="1986255"/>
    <lineage>
        <taxon>Bacteria</taxon>
        <taxon>Pseudomonadati</taxon>
        <taxon>Pseudomonadota</taxon>
        <taxon>Gammaproteobacteria</taxon>
        <taxon>OMG group</taxon>
        <taxon>OM182 clade</taxon>
    </lineage>
</organism>